<dbReference type="InterPro" id="IPR002139">
    <property type="entry name" value="Ribo/fructo_kinase"/>
</dbReference>
<evidence type="ECO:0000259" key="5">
    <source>
        <dbReference type="Pfam" id="PF00294"/>
    </source>
</evidence>
<dbReference type="InterPro" id="IPR002173">
    <property type="entry name" value="Carboh/pur_kinase_PfkB_CS"/>
</dbReference>
<reference evidence="6 7" key="1">
    <citation type="submission" date="2022-10" db="EMBL/GenBank/DDBJ databases">
        <title>Roseococcus glaciei nov., sp. nov., isolated from glacier.</title>
        <authorList>
            <person name="Liu Q."/>
            <person name="Xin Y.-H."/>
        </authorList>
    </citation>
    <scope>NUCLEOTIDE SEQUENCE [LARGE SCALE GENOMIC DNA]</scope>
    <source>
        <strain evidence="6 7">MDT2-1-1</strain>
    </source>
</reference>
<dbReference type="SUPFAM" id="SSF53613">
    <property type="entry name" value="Ribokinase-like"/>
    <property type="match status" value="1"/>
</dbReference>
<dbReference type="Gene3D" id="3.40.1190.20">
    <property type="match status" value="1"/>
</dbReference>
<dbReference type="Pfam" id="PF00294">
    <property type="entry name" value="PfkB"/>
    <property type="match status" value="1"/>
</dbReference>
<accession>A0ABT3NX18</accession>
<dbReference type="InterPro" id="IPR011611">
    <property type="entry name" value="PfkB_dom"/>
</dbReference>
<comment type="caution">
    <text evidence="6">The sequence shown here is derived from an EMBL/GenBank/DDBJ whole genome shotgun (WGS) entry which is preliminary data.</text>
</comment>
<evidence type="ECO:0000256" key="1">
    <source>
        <dbReference type="ARBA" id="ARBA00010688"/>
    </source>
</evidence>
<dbReference type="RefSeq" id="WP_301590762.1">
    <property type="nucleotide sequence ID" value="NZ_JAPFQI010000010.1"/>
</dbReference>
<feature type="domain" description="Carbohydrate kinase PfkB" evidence="5">
    <location>
        <begin position="5"/>
        <end position="282"/>
    </location>
</feature>
<keyword evidence="7" id="KW-1185">Reference proteome</keyword>
<evidence type="ECO:0000256" key="3">
    <source>
        <dbReference type="ARBA" id="ARBA00022777"/>
    </source>
</evidence>
<gene>
    <name evidence="6" type="ORF">OF850_13650</name>
</gene>
<dbReference type="EMBL" id="JAPFQI010000010">
    <property type="protein sequence ID" value="MCW8086675.1"/>
    <property type="molecule type" value="Genomic_DNA"/>
</dbReference>
<evidence type="ECO:0000313" key="6">
    <source>
        <dbReference type="EMBL" id="MCW8086675.1"/>
    </source>
</evidence>
<dbReference type="PRINTS" id="PR00990">
    <property type="entry name" value="RIBOKINASE"/>
</dbReference>
<proteinExistence type="inferred from homology"/>
<sequence>MAAPRVICLGSAVTDHVFRVDEVPTAPAKARAGDYRAMIGGMAANAAIAVARLGGRAALWGRLGDDPNGEAAREALEAEGVDVSALRLFPDARSPVSAVIVDRFGERVTLGWRGENLPTDPGSLPLEALAEAQALHCDPRWPEAAARALDAAGERGLSSVLDGERGETRILRDLAPRATHAVFSAPGLGNYAPGLRPAEALRRAAGEGRTILAAVTRGEKPTLWLLRGEETMREMPIFPVQATNTTGAGDVFHGALALALAEGQEPEAALRFASAAGALRARDGETPHRPALEAMLRA</sequence>
<evidence type="ECO:0000256" key="2">
    <source>
        <dbReference type="ARBA" id="ARBA00022679"/>
    </source>
</evidence>
<protein>
    <submittedName>
        <fullName evidence="6">PfkB family carbohydrate kinase</fullName>
    </submittedName>
</protein>
<dbReference type="GO" id="GO:0016301">
    <property type="term" value="F:kinase activity"/>
    <property type="evidence" value="ECO:0007669"/>
    <property type="project" value="UniProtKB-KW"/>
</dbReference>
<comment type="similarity">
    <text evidence="1 4">Belongs to the carbohydrate kinase PfkB family.</text>
</comment>
<keyword evidence="2 4" id="KW-0808">Transferase</keyword>
<organism evidence="6 7">
    <name type="scientific">Sabulicella glaciei</name>
    <dbReference type="NCBI Taxonomy" id="2984948"/>
    <lineage>
        <taxon>Bacteria</taxon>
        <taxon>Pseudomonadati</taxon>
        <taxon>Pseudomonadota</taxon>
        <taxon>Alphaproteobacteria</taxon>
        <taxon>Acetobacterales</taxon>
        <taxon>Acetobacteraceae</taxon>
        <taxon>Sabulicella</taxon>
    </lineage>
</organism>
<dbReference type="Proteomes" id="UP001526430">
    <property type="component" value="Unassembled WGS sequence"/>
</dbReference>
<dbReference type="InterPro" id="IPR029056">
    <property type="entry name" value="Ribokinase-like"/>
</dbReference>
<dbReference type="PANTHER" id="PTHR10584:SF157">
    <property type="entry name" value="SULFOFRUCTOSE KINASE"/>
    <property type="match status" value="1"/>
</dbReference>
<dbReference type="PANTHER" id="PTHR10584">
    <property type="entry name" value="SUGAR KINASE"/>
    <property type="match status" value="1"/>
</dbReference>
<evidence type="ECO:0000256" key="4">
    <source>
        <dbReference type="RuleBase" id="RU003704"/>
    </source>
</evidence>
<name>A0ABT3NX18_9PROT</name>
<dbReference type="PROSITE" id="PS00584">
    <property type="entry name" value="PFKB_KINASES_2"/>
    <property type="match status" value="1"/>
</dbReference>
<evidence type="ECO:0000313" key="7">
    <source>
        <dbReference type="Proteomes" id="UP001526430"/>
    </source>
</evidence>
<keyword evidence="3 4" id="KW-0418">Kinase</keyword>